<dbReference type="PANTHER" id="PTHR43781:SF1">
    <property type="entry name" value="SACCHAROPINE DEHYDROGENASE"/>
    <property type="match status" value="1"/>
</dbReference>
<name>A0ABU3B8R4_9GAMM</name>
<feature type="domain" description="Saccharopine dehydrogenase NADP binding" evidence="1">
    <location>
        <begin position="7"/>
        <end position="122"/>
    </location>
</feature>
<proteinExistence type="predicted"/>
<reference evidence="2 3" key="1">
    <citation type="submission" date="2023-09" db="EMBL/GenBank/DDBJ databases">
        <authorList>
            <person name="Rey-Velasco X."/>
        </authorList>
    </citation>
    <scope>NUCLEOTIDE SEQUENCE [LARGE SCALE GENOMIC DNA]</scope>
    <source>
        <strain evidence="2 3">P385</strain>
    </source>
</reference>
<evidence type="ECO:0000313" key="2">
    <source>
        <dbReference type="EMBL" id="MDT0618863.1"/>
    </source>
</evidence>
<evidence type="ECO:0000313" key="3">
    <source>
        <dbReference type="Proteomes" id="UP001259982"/>
    </source>
</evidence>
<gene>
    <name evidence="2" type="ORF">RM531_10290</name>
</gene>
<dbReference type="PANTHER" id="PTHR43781">
    <property type="entry name" value="SACCHAROPINE DEHYDROGENASE"/>
    <property type="match status" value="1"/>
</dbReference>
<keyword evidence="3" id="KW-1185">Reference proteome</keyword>
<comment type="caution">
    <text evidence="2">The sequence shown here is derived from an EMBL/GenBank/DDBJ whole genome shotgun (WGS) entry which is preliminary data.</text>
</comment>
<dbReference type="InterPro" id="IPR036291">
    <property type="entry name" value="NAD(P)-bd_dom_sf"/>
</dbReference>
<dbReference type="Gene3D" id="3.40.50.720">
    <property type="entry name" value="NAD(P)-binding Rossmann-like Domain"/>
    <property type="match status" value="1"/>
</dbReference>
<dbReference type="RefSeq" id="WP_311659090.1">
    <property type="nucleotide sequence ID" value="NZ_JAVRHY010000008.1"/>
</dbReference>
<dbReference type="EMBL" id="JAVRHY010000008">
    <property type="protein sequence ID" value="MDT0618863.1"/>
    <property type="molecule type" value="Genomic_DNA"/>
</dbReference>
<dbReference type="SUPFAM" id="SSF51735">
    <property type="entry name" value="NAD(P)-binding Rossmann-fold domains"/>
    <property type="match status" value="1"/>
</dbReference>
<protein>
    <submittedName>
        <fullName evidence="2">Saccharopine dehydrogenase NADP-binding domain-containing protein</fullName>
    </submittedName>
</protein>
<dbReference type="Pfam" id="PF03435">
    <property type="entry name" value="Sacchrp_dh_NADP"/>
    <property type="match status" value="1"/>
</dbReference>
<evidence type="ECO:0000259" key="1">
    <source>
        <dbReference type="Pfam" id="PF03435"/>
    </source>
</evidence>
<sequence length="354" mass="37058">MSNKQWMIYGANGYTGELIAREASRQGLTPILAGRNAASVAALGEELGLAHRAFGLDDPIALAGELAEVDVLLHCAGPFSATSAPMVEACITSGTHYLDITGEIAVFEHAFSQHWLAREAGVALCPGVGFDVIPTDCVAAHLADVLPDATRLTLGFDSRSGMSPGTAKSSVEGLAGGGKVRKGGGITTVPLAFGVRRIDFGDGEKLAMTIPWGDVATAWYTTGIPDIEVYIPASPGLVKKVKRLNWVRPVLGLSPVQAFLKGQVGKRVTGPDAATRERQPTFVWGEAVNAGGDTRVARVKTANGYTVTIDGAIAVSRHLLDNEVEGGAYTPSKLVDKDLVTRLPGSSELTIDNA</sequence>
<organism evidence="2 3">
    <name type="scientific">Spectribacter acetivorans</name>
    <dbReference type="NCBI Taxonomy" id="3075603"/>
    <lineage>
        <taxon>Bacteria</taxon>
        <taxon>Pseudomonadati</taxon>
        <taxon>Pseudomonadota</taxon>
        <taxon>Gammaproteobacteria</taxon>
        <taxon>Salinisphaerales</taxon>
        <taxon>Salinisphaeraceae</taxon>
        <taxon>Spectribacter</taxon>
    </lineage>
</organism>
<dbReference type="Proteomes" id="UP001259982">
    <property type="component" value="Unassembled WGS sequence"/>
</dbReference>
<accession>A0ABU3B8R4</accession>
<dbReference type="InterPro" id="IPR005097">
    <property type="entry name" value="Sacchrp_dh_NADP-bd"/>
</dbReference>